<comment type="caution">
    <text evidence="1">The sequence shown here is derived from an EMBL/GenBank/DDBJ whole genome shotgun (WGS) entry which is preliminary data.</text>
</comment>
<dbReference type="GO" id="GO:0032259">
    <property type="term" value="P:methylation"/>
    <property type="evidence" value="ECO:0007669"/>
    <property type="project" value="UniProtKB-KW"/>
</dbReference>
<proteinExistence type="predicted"/>
<dbReference type="GO" id="GO:0008168">
    <property type="term" value="F:methyltransferase activity"/>
    <property type="evidence" value="ECO:0007669"/>
    <property type="project" value="UniProtKB-KW"/>
</dbReference>
<dbReference type="RefSeq" id="WP_344648272.1">
    <property type="nucleotide sequence ID" value="NZ_BAAAGX010000007.1"/>
</dbReference>
<dbReference type="InterPro" id="IPR006764">
    <property type="entry name" value="SAM_dep_MeTrfase_SAV2177_type"/>
</dbReference>
<dbReference type="Gene3D" id="3.40.50.150">
    <property type="entry name" value="Vaccinia Virus protein VP39"/>
    <property type="match status" value="1"/>
</dbReference>
<dbReference type="Pfam" id="PF04672">
    <property type="entry name" value="Methyltransf_19"/>
    <property type="match status" value="1"/>
</dbReference>
<sequence>MNDPDWAAQHIDPNQPSAARMYDYYLGGSHNFASDRQAAAKVLELLPDAPLMAQANRAFLHRSVRFLVDAGVRQFIDLGSGIPTAGNVHEVAPESTVVYVDMDPVAVAYSESILSDVDRAGIVHADVRRPEKVLESPVTRELLDFDQPIGLLTVAVLHFVAAADDPAGILATFRDVLPTGSAIALAHATVDERPDEMARLTAIYQNSANPTTIRTRDEIAALLTGWDLVEPGLTWVVEWRPDWPDDADGNSAWCGNYGAVGWKR</sequence>
<keyword evidence="1" id="KW-0808">Transferase</keyword>
<evidence type="ECO:0000313" key="2">
    <source>
        <dbReference type="Proteomes" id="UP001500967"/>
    </source>
</evidence>
<keyword evidence="1" id="KW-0489">Methyltransferase</keyword>
<dbReference type="SUPFAM" id="SSF53335">
    <property type="entry name" value="S-adenosyl-L-methionine-dependent methyltransferases"/>
    <property type="match status" value="1"/>
</dbReference>
<reference evidence="2" key="1">
    <citation type="journal article" date="2019" name="Int. J. Syst. Evol. Microbiol.">
        <title>The Global Catalogue of Microorganisms (GCM) 10K type strain sequencing project: providing services to taxonomists for standard genome sequencing and annotation.</title>
        <authorList>
            <consortium name="The Broad Institute Genomics Platform"/>
            <consortium name="The Broad Institute Genome Sequencing Center for Infectious Disease"/>
            <person name="Wu L."/>
            <person name="Ma J."/>
        </authorList>
    </citation>
    <scope>NUCLEOTIDE SEQUENCE [LARGE SCALE GENOMIC DNA]</scope>
    <source>
        <strain evidence="2">JCM 10425</strain>
    </source>
</reference>
<name>A0ABP3DKZ7_9ACTN</name>
<dbReference type="InterPro" id="IPR029063">
    <property type="entry name" value="SAM-dependent_MTases_sf"/>
</dbReference>
<dbReference type="Proteomes" id="UP001500967">
    <property type="component" value="Unassembled WGS sequence"/>
</dbReference>
<dbReference type="PIRSF" id="PIRSF017393">
    <property type="entry name" value="MTase_SAV2177"/>
    <property type="match status" value="1"/>
</dbReference>
<keyword evidence="2" id="KW-1185">Reference proteome</keyword>
<gene>
    <name evidence="1" type="ORF">GCM10009539_17960</name>
</gene>
<protein>
    <submittedName>
        <fullName evidence="1">SAM-dependent methyltransferase</fullName>
    </submittedName>
</protein>
<dbReference type="EMBL" id="BAAAGX010000007">
    <property type="protein sequence ID" value="GAA0233021.1"/>
    <property type="molecule type" value="Genomic_DNA"/>
</dbReference>
<evidence type="ECO:0000313" key="1">
    <source>
        <dbReference type="EMBL" id="GAA0233021.1"/>
    </source>
</evidence>
<organism evidence="1 2">
    <name type="scientific">Cryptosporangium japonicum</name>
    <dbReference type="NCBI Taxonomy" id="80872"/>
    <lineage>
        <taxon>Bacteria</taxon>
        <taxon>Bacillati</taxon>
        <taxon>Actinomycetota</taxon>
        <taxon>Actinomycetes</taxon>
        <taxon>Cryptosporangiales</taxon>
        <taxon>Cryptosporangiaceae</taxon>
        <taxon>Cryptosporangium</taxon>
    </lineage>
</organism>
<accession>A0ABP3DKZ7</accession>